<comment type="similarity">
    <text evidence="2">Belongs to the monovalent cation:proton antiporter 1 (CPA1) transporter (TC 2.A.36) family.</text>
</comment>
<evidence type="ECO:0000313" key="9">
    <source>
        <dbReference type="Proteomes" id="UP000887572"/>
    </source>
</evidence>
<feature type="domain" description="Cation/H+ exchanger transmembrane" evidence="8">
    <location>
        <begin position="309"/>
        <end position="495"/>
    </location>
</feature>
<dbReference type="GO" id="GO:1902600">
    <property type="term" value="P:proton transmembrane transport"/>
    <property type="evidence" value="ECO:0007669"/>
    <property type="project" value="InterPro"/>
</dbReference>
<dbReference type="Proteomes" id="UP000887572">
    <property type="component" value="Unplaced"/>
</dbReference>
<comment type="subcellular location">
    <subcellularLocation>
        <location evidence="1">Membrane</location>
        <topology evidence="1">Multi-pass membrane protein</topology>
    </subcellularLocation>
</comment>
<dbReference type="AlphaFoldDB" id="A0A914HV78"/>
<evidence type="ECO:0000256" key="7">
    <source>
        <dbReference type="SAM" id="Phobius"/>
    </source>
</evidence>
<feature type="transmembrane region" description="Helical" evidence="7">
    <location>
        <begin position="479"/>
        <end position="502"/>
    </location>
</feature>
<dbReference type="PANTHER" id="PTHR31102:SF1">
    <property type="entry name" value="CATION_H+ EXCHANGER DOMAIN-CONTAINING PROTEIN"/>
    <property type="match status" value="1"/>
</dbReference>
<protein>
    <submittedName>
        <fullName evidence="10">Cation/H+ exchanger domain-containing protein</fullName>
    </submittedName>
</protein>
<evidence type="ECO:0000256" key="5">
    <source>
        <dbReference type="ARBA" id="ARBA00023136"/>
    </source>
</evidence>
<evidence type="ECO:0000256" key="3">
    <source>
        <dbReference type="ARBA" id="ARBA00022692"/>
    </source>
</evidence>
<evidence type="ECO:0000259" key="8">
    <source>
        <dbReference type="Pfam" id="PF00999"/>
    </source>
</evidence>
<feature type="compositionally biased region" description="Basic and acidic residues" evidence="6">
    <location>
        <begin position="29"/>
        <end position="38"/>
    </location>
</feature>
<evidence type="ECO:0000256" key="1">
    <source>
        <dbReference type="ARBA" id="ARBA00004141"/>
    </source>
</evidence>
<keyword evidence="3 7" id="KW-0812">Transmembrane</keyword>
<evidence type="ECO:0000256" key="2">
    <source>
        <dbReference type="ARBA" id="ARBA00007367"/>
    </source>
</evidence>
<reference evidence="10" key="1">
    <citation type="submission" date="2022-11" db="UniProtKB">
        <authorList>
            <consortium name="WormBaseParasite"/>
        </authorList>
    </citation>
    <scope>IDENTIFICATION</scope>
</reference>
<keyword evidence="9" id="KW-1185">Reference proteome</keyword>
<feature type="transmembrane region" description="Helical" evidence="7">
    <location>
        <begin position="225"/>
        <end position="246"/>
    </location>
</feature>
<proteinExistence type="inferred from homology"/>
<feature type="transmembrane region" description="Helical" evidence="7">
    <location>
        <begin position="411"/>
        <end position="432"/>
    </location>
</feature>
<dbReference type="InterPro" id="IPR006153">
    <property type="entry name" value="Cation/H_exchanger_TM"/>
</dbReference>
<keyword evidence="5 7" id="KW-0472">Membrane</keyword>
<organism evidence="9 10">
    <name type="scientific">Globodera rostochiensis</name>
    <name type="common">Golden nematode worm</name>
    <name type="synonym">Heterodera rostochiensis</name>
    <dbReference type="NCBI Taxonomy" id="31243"/>
    <lineage>
        <taxon>Eukaryota</taxon>
        <taxon>Metazoa</taxon>
        <taxon>Ecdysozoa</taxon>
        <taxon>Nematoda</taxon>
        <taxon>Chromadorea</taxon>
        <taxon>Rhabditida</taxon>
        <taxon>Tylenchina</taxon>
        <taxon>Tylenchomorpha</taxon>
        <taxon>Tylenchoidea</taxon>
        <taxon>Heteroderidae</taxon>
        <taxon>Heteroderinae</taxon>
        <taxon>Globodera</taxon>
    </lineage>
</organism>
<dbReference type="WBParaSite" id="Gr19_v10_g4982.t1">
    <property type="protein sequence ID" value="Gr19_v10_g4982.t1"/>
    <property type="gene ID" value="Gr19_v10_g4982"/>
</dbReference>
<name>A0A914HV78_GLORO</name>
<feature type="transmembrane region" description="Helical" evidence="7">
    <location>
        <begin position="444"/>
        <end position="467"/>
    </location>
</feature>
<feature type="region of interest" description="Disordered" evidence="6">
    <location>
        <begin position="14"/>
        <end position="43"/>
    </location>
</feature>
<dbReference type="InterPro" id="IPR038770">
    <property type="entry name" value="Na+/solute_symporter_sf"/>
</dbReference>
<dbReference type="GO" id="GO:0016020">
    <property type="term" value="C:membrane"/>
    <property type="evidence" value="ECO:0007669"/>
    <property type="project" value="UniProtKB-SubCell"/>
</dbReference>
<sequence length="683" mass="76117">MLLNSPNAWEDRRAVGCWTQKTGGPGGDKPAESAEHSNKCPPPRGAELIFHEKQMDGINQSAELNRSFRLTRSQSLRGIRSTSAGNFPVIPRTYSICDFDDYRREVIAHPITWPRVPVFRPKRSAYVCRPHWTYRSYWPYNAFRFETPPIKYEYGADPFHWSYPYTTWTKYRTNWYKFDKRLNHPISLAWNHGNVLKRGITDDPTMTIMNTLTKRLSRIVFNKEVNLLLTWLFALLTIYGTLVAIFGRPFICPICPVTTTTSNSNRSSAINNNYSSPNLSTNLPLSVEEVAADLRVRSVFSILLLWTCAVFAGRLLHYVHLPPLLGMLLVGIAFGNISLLSHYILIIPSWDEFIRKTAFVLILLRCAIGLDHKTLRKSFLFCTNLGVLSTISEVVVIVIVAHFFFSISLSSAVLFGFVLASTSPAVTVPTMIQFQSQGIGTQKGIPTLALAGASVDNIFAVSGFFVVYSVVTASSAESFLSLSLFPIFQLLTAFVGAHRFIYGGCSLEIGQSRKDSSGGRSSSSLLEFIFSSTPFCPHRPPLRPFNFHVDIASKCAFLLTQFSGQLSWGERLFFSTIFLPKATVQAALAPMLYKIGTFQLNSAISPPDDGTASSQQFLLQTCILSILLTAPAGQFLIQILGNEFLAKEEKAIQPREVVQVGAEKGLSHRSKVVPNVFLVICVI</sequence>
<evidence type="ECO:0000256" key="6">
    <source>
        <dbReference type="SAM" id="MobiDB-lite"/>
    </source>
</evidence>
<accession>A0A914HV78</accession>
<evidence type="ECO:0000313" key="10">
    <source>
        <dbReference type="WBParaSite" id="Gr19_v10_g4982.t1"/>
    </source>
</evidence>
<dbReference type="Gene3D" id="1.20.1530.20">
    <property type="match status" value="1"/>
</dbReference>
<feature type="transmembrane region" description="Helical" evidence="7">
    <location>
        <begin position="382"/>
        <end position="405"/>
    </location>
</feature>
<feature type="transmembrane region" description="Helical" evidence="7">
    <location>
        <begin position="324"/>
        <end position="347"/>
    </location>
</feature>
<dbReference type="Pfam" id="PF00999">
    <property type="entry name" value="Na_H_Exchanger"/>
    <property type="match status" value="1"/>
</dbReference>
<dbReference type="GO" id="GO:0015297">
    <property type="term" value="F:antiporter activity"/>
    <property type="evidence" value="ECO:0007669"/>
    <property type="project" value="InterPro"/>
</dbReference>
<dbReference type="InterPro" id="IPR051843">
    <property type="entry name" value="CPA1_transporter"/>
</dbReference>
<feature type="transmembrane region" description="Helical" evidence="7">
    <location>
        <begin position="294"/>
        <end position="312"/>
    </location>
</feature>
<keyword evidence="4 7" id="KW-1133">Transmembrane helix</keyword>
<dbReference type="PANTHER" id="PTHR31102">
    <property type="match status" value="1"/>
</dbReference>
<evidence type="ECO:0000256" key="4">
    <source>
        <dbReference type="ARBA" id="ARBA00022989"/>
    </source>
</evidence>